<dbReference type="PROSITE" id="PS50112">
    <property type="entry name" value="PAS"/>
    <property type="match status" value="1"/>
</dbReference>
<accession>A0ABX0UX37</accession>
<dbReference type="SUPFAM" id="SSF55874">
    <property type="entry name" value="ATPase domain of HSP90 chaperone/DNA topoisomerase II/histidine kinase"/>
    <property type="match status" value="1"/>
</dbReference>
<feature type="domain" description="Histidine kinase" evidence="7">
    <location>
        <begin position="709"/>
        <end position="930"/>
    </location>
</feature>
<evidence type="ECO:0000256" key="1">
    <source>
        <dbReference type="ARBA" id="ARBA00000085"/>
    </source>
</evidence>
<dbReference type="InterPro" id="IPR004358">
    <property type="entry name" value="Sig_transdc_His_kin-like_C"/>
</dbReference>
<keyword evidence="4" id="KW-0808">Transferase</keyword>
<dbReference type="InterPro" id="IPR003594">
    <property type="entry name" value="HATPase_dom"/>
</dbReference>
<evidence type="ECO:0000256" key="2">
    <source>
        <dbReference type="ARBA" id="ARBA00012438"/>
    </source>
</evidence>
<keyword evidence="3" id="KW-0597">Phosphoprotein</keyword>
<dbReference type="EC" id="2.7.13.3" evidence="2"/>
<comment type="catalytic activity">
    <reaction evidence="1">
        <text>ATP + protein L-histidine = ADP + protein N-phospho-L-histidine.</text>
        <dbReference type="EC" id="2.7.13.3"/>
    </reaction>
</comment>
<dbReference type="PRINTS" id="PR00344">
    <property type="entry name" value="BCTRLSENSOR"/>
</dbReference>
<protein>
    <recommendedName>
        <fullName evidence="2">histidine kinase</fullName>
        <ecNumber evidence="2">2.7.13.3</ecNumber>
    </recommendedName>
</protein>
<dbReference type="EMBL" id="JAASQI010000001">
    <property type="protein sequence ID" value="NIJ56435.1"/>
    <property type="molecule type" value="Genomic_DNA"/>
</dbReference>
<dbReference type="InterPro" id="IPR035965">
    <property type="entry name" value="PAS-like_dom_sf"/>
</dbReference>
<feature type="compositionally biased region" description="Low complexity" evidence="6">
    <location>
        <begin position="399"/>
        <end position="413"/>
    </location>
</feature>
<dbReference type="InterPro" id="IPR013767">
    <property type="entry name" value="PAS_fold"/>
</dbReference>
<evidence type="ECO:0000313" key="9">
    <source>
        <dbReference type="EMBL" id="NIJ56435.1"/>
    </source>
</evidence>
<dbReference type="SUPFAM" id="SSF55785">
    <property type="entry name" value="PYP-like sensor domain (PAS domain)"/>
    <property type="match status" value="2"/>
</dbReference>
<sequence>MSRRPDASKTGIWGDPALAALVEQEAAAVLWSLDGNRVIGASVGTAGLAPALRAAGGENLRGRLRRIAAALSAGSGVRLERITLPQGYGIARLLLECHRVATGEGEFLLTILRGPLPRLPRVVEDGFVHRGPDDGAAMQAVAAPSAPRGGDIAVEGNAGAARQSALDRLLVYAGNRSTVRFIWETDAQGRFARVSQELAGLVGRQSGGIEGRSWRDLVAEGIVHDPDGVAAALSHHDTWSGREVLWRVGDNVAIPLLPVELAGIPMHDAKRRFQGFRGFGLCRIARLRDAGGGAAAPAAPAAPAVSAPAAPAAPVAEPMIEPAEAPQRSRLTDSEKQAFRDIARALGISRIGDIMPHDDREPDGGAASEPASDIPAAGRPETAPHAKPGPRPVADIVTPAAALPAEARPAVPRALEEAGDAHREAAAGVIRPEDAEQDSVAVFRRIADRLPLGLLVTRGSSVLFASRGLLDLLGYTDAAAFAAAGGLQALFTNTPGGGDAPLALRTAQGTPLSADARMVSVPWEGGPATLMSFRRALEPRMEAHLRDLERELRYQESRVRALDTILDTATDGVVTLDGAGRLLSLNRSAEALFGREETDVVGTPLWRLLTTESVAGAKAYFEGLREGGLASVLNDGQLVTARARGGGTIELMMVMGRLAPDVADAPATRDGERFFAILRDVSGAPRREGALPEAAGGEAQGGHAAFLARVSHEIRTPLNAIIGFAEIMLEERFGPVGSERYREYLRDIHASGGQVISLVNDLLDLARIEAGRLELAPSLVSLNDVVSGCVGLLMPQAGRQQVVLRTSLARALPPVSIDERALQQIILNLLSNAVKFTDAGGQVIVSTARADDGGATLRIRDTGIGMTRAQVSAALEPFAQLTTTRLGHGTGTGLGLPLTRALVEASGGRFHISSALHEGTMVEIAFSAASPSAAGQESVRPSSQ</sequence>
<keyword evidence="10" id="KW-1185">Reference proteome</keyword>
<evidence type="ECO:0000256" key="6">
    <source>
        <dbReference type="SAM" id="MobiDB-lite"/>
    </source>
</evidence>
<proteinExistence type="predicted"/>
<gene>
    <name evidence="9" type="ORF">FHS82_000248</name>
</gene>
<evidence type="ECO:0000259" key="8">
    <source>
        <dbReference type="PROSITE" id="PS50112"/>
    </source>
</evidence>
<evidence type="ECO:0000256" key="3">
    <source>
        <dbReference type="ARBA" id="ARBA00022553"/>
    </source>
</evidence>
<dbReference type="CDD" id="cd00082">
    <property type="entry name" value="HisKA"/>
    <property type="match status" value="1"/>
</dbReference>
<dbReference type="CDD" id="cd00130">
    <property type="entry name" value="PAS"/>
    <property type="match status" value="1"/>
</dbReference>
<reference evidence="9 10" key="1">
    <citation type="submission" date="2020-03" db="EMBL/GenBank/DDBJ databases">
        <title>Genomic Encyclopedia of Type Strains, Phase IV (KMG-IV): sequencing the most valuable type-strain genomes for metagenomic binning, comparative biology and taxonomic classification.</title>
        <authorList>
            <person name="Goeker M."/>
        </authorList>
    </citation>
    <scope>NUCLEOTIDE SEQUENCE [LARGE SCALE GENOMIC DNA]</scope>
    <source>
        <strain evidence="9 10">DSM 103870</strain>
    </source>
</reference>
<dbReference type="PANTHER" id="PTHR43047">
    <property type="entry name" value="TWO-COMPONENT HISTIDINE PROTEIN KINASE"/>
    <property type="match status" value="1"/>
</dbReference>
<dbReference type="Proteomes" id="UP001429580">
    <property type="component" value="Unassembled WGS sequence"/>
</dbReference>
<dbReference type="Pfam" id="PF00989">
    <property type="entry name" value="PAS"/>
    <property type="match status" value="1"/>
</dbReference>
<dbReference type="Pfam" id="PF00512">
    <property type="entry name" value="HisKA"/>
    <property type="match status" value="1"/>
</dbReference>
<dbReference type="Gene3D" id="3.30.450.20">
    <property type="entry name" value="PAS domain"/>
    <property type="match status" value="1"/>
</dbReference>
<evidence type="ECO:0000259" key="7">
    <source>
        <dbReference type="PROSITE" id="PS50109"/>
    </source>
</evidence>
<comment type="caution">
    <text evidence="9">The sequence shown here is derived from an EMBL/GenBank/DDBJ whole genome shotgun (WGS) entry which is preliminary data.</text>
</comment>
<evidence type="ECO:0000256" key="4">
    <source>
        <dbReference type="ARBA" id="ARBA00022679"/>
    </source>
</evidence>
<dbReference type="SMART" id="SM00091">
    <property type="entry name" value="PAS"/>
    <property type="match status" value="2"/>
</dbReference>
<dbReference type="SMART" id="SM00388">
    <property type="entry name" value="HisKA"/>
    <property type="match status" value="1"/>
</dbReference>
<dbReference type="PANTHER" id="PTHR43047:SF72">
    <property type="entry name" value="OSMOSENSING HISTIDINE PROTEIN KINASE SLN1"/>
    <property type="match status" value="1"/>
</dbReference>
<dbReference type="SMART" id="SM00387">
    <property type="entry name" value="HATPase_c"/>
    <property type="match status" value="1"/>
</dbReference>
<dbReference type="NCBIfam" id="TIGR00229">
    <property type="entry name" value="sensory_box"/>
    <property type="match status" value="1"/>
</dbReference>
<evidence type="ECO:0000313" key="10">
    <source>
        <dbReference type="Proteomes" id="UP001429580"/>
    </source>
</evidence>
<dbReference type="SUPFAM" id="SSF47384">
    <property type="entry name" value="Homodimeric domain of signal transducing histidine kinase"/>
    <property type="match status" value="1"/>
</dbReference>
<dbReference type="RefSeq" id="WP_166947903.1">
    <property type="nucleotide sequence ID" value="NZ_JAASQI010000001.1"/>
</dbReference>
<dbReference type="PROSITE" id="PS50109">
    <property type="entry name" value="HIS_KIN"/>
    <property type="match status" value="1"/>
</dbReference>
<dbReference type="Gene3D" id="1.10.287.130">
    <property type="match status" value="1"/>
</dbReference>
<dbReference type="InterPro" id="IPR003661">
    <property type="entry name" value="HisK_dim/P_dom"/>
</dbReference>
<dbReference type="InterPro" id="IPR000014">
    <property type="entry name" value="PAS"/>
</dbReference>
<feature type="region of interest" description="Disordered" evidence="6">
    <location>
        <begin position="350"/>
        <end position="428"/>
    </location>
</feature>
<dbReference type="InterPro" id="IPR036097">
    <property type="entry name" value="HisK_dim/P_sf"/>
</dbReference>
<dbReference type="InterPro" id="IPR005467">
    <property type="entry name" value="His_kinase_dom"/>
</dbReference>
<evidence type="ECO:0000256" key="5">
    <source>
        <dbReference type="ARBA" id="ARBA00022777"/>
    </source>
</evidence>
<organism evidence="9 10">
    <name type="scientific">Pseudochelatococcus lubricantis</name>
    <dbReference type="NCBI Taxonomy" id="1538102"/>
    <lineage>
        <taxon>Bacteria</taxon>
        <taxon>Pseudomonadati</taxon>
        <taxon>Pseudomonadota</taxon>
        <taxon>Alphaproteobacteria</taxon>
        <taxon>Hyphomicrobiales</taxon>
        <taxon>Chelatococcaceae</taxon>
        <taxon>Pseudochelatococcus</taxon>
    </lineage>
</organism>
<dbReference type="InterPro" id="IPR036890">
    <property type="entry name" value="HATPase_C_sf"/>
</dbReference>
<feature type="domain" description="PAS" evidence="8">
    <location>
        <begin position="558"/>
        <end position="628"/>
    </location>
</feature>
<dbReference type="Pfam" id="PF02518">
    <property type="entry name" value="HATPase_c"/>
    <property type="match status" value="1"/>
</dbReference>
<dbReference type="Gene3D" id="3.30.565.10">
    <property type="entry name" value="Histidine kinase-like ATPase, C-terminal domain"/>
    <property type="match status" value="1"/>
</dbReference>
<name>A0ABX0UX37_9HYPH</name>
<feature type="compositionally biased region" description="Basic and acidic residues" evidence="6">
    <location>
        <begin position="414"/>
        <end position="425"/>
    </location>
</feature>
<keyword evidence="5" id="KW-0418">Kinase</keyword>